<reference evidence="1 2" key="1">
    <citation type="journal article" date="2024" name="Plant Biotechnol. J.">
        <title>Genome and CRISPR/Cas9 system of a widespread forest tree (Populus alba) in the world.</title>
        <authorList>
            <person name="Liu Y.J."/>
            <person name="Jiang P.F."/>
            <person name="Han X.M."/>
            <person name="Li X.Y."/>
            <person name="Wang H.M."/>
            <person name="Wang Y.J."/>
            <person name="Wang X.X."/>
            <person name="Zeng Q.Y."/>
        </authorList>
    </citation>
    <scope>NUCLEOTIDE SEQUENCE [LARGE SCALE GENOMIC DNA]</scope>
    <source>
        <strain evidence="2">cv. PAL-ZL1</strain>
    </source>
</reference>
<evidence type="ECO:0000313" key="2">
    <source>
        <dbReference type="Proteomes" id="UP000309997"/>
    </source>
</evidence>
<evidence type="ECO:0000313" key="1">
    <source>
        <dbReference type="EMBL" id="KAL3574365.1"/>
    </source>
</evidence>
<organism evidence="1 2">
    <name type="scientific">Populus alba</name>
    <name type="common">White poplar</name>
    <dbReference type="NCBI Taxonomy" id="43335"/>
    <lineage>
        <taxon>Eukaryota</taxon>
        <taxon>Viridiplantae</taxon>
        <taxon>Streptophyta</taxon>
        <taxon>Embryophyta</taxon>
        <taxon>Tracheophyta</taxon>
        <taxon>Spermatophyta</taxon>
        <taxon>Magnoliopsida</taxon>
        <taxon>eudicotyledons</taxon>
        <taxon>Gunneridae</taxon>
        <taxon>Pentapetalae</taxon>
        <taxon>rosids</taxon>
        <taxon>fabids</taxon>
        <taxon>Malpighiales</taxon>
        <taxon>Salicaceae</taxon>
        <taxon>Saliceae</taxon>
        <taxon>Populus</taxon>
    </lineage>
</organism>
<gene>
    <name evidence="1" type="ORF">D5086_024978</name>
</gene>
<name>A0ACC4B782_POPAL</name>
<comment type="caution">
    <text evidence="1">The sequence shown here is derived from an EMBL/GenBank/DDBJ whole genome shotgun (WGS) entry which is preliminary data.</text>
</comment>
<accession>A0ACC4B782</accession>
<sequence length="593" mass="65827">MVPAQPVMDIKPDCKLQNSTNIVIDRENKNVQDTSDGLGLRCKNECEETINQANTLLEGKATTPKDFEDVQVDIVTCTKINETKSALVEDPDATEYSSSFADTTSDPEKCSGLSEAEMESQFFGDSDLASPYDDAFSSIFQTRKKKLTNHWRNFVRPLMWRCKWTELKIKEIKSQTSKYAREIAACEQKKHSGIYQSTFEGFCSKSLPFSNECYRRKAVKRRKRKRVEDTNDAASYMTHHNLFSYLENKKSNPEGTSMIDDFSNTAITDQHVDGNDKSGVDNDEMFIEFGDGDKSLEQVLRKIEIVHSRVHKLKNQLDMLMSKNASKFSSSENLSLLAAGDAQTSSAPSPTFSAGNGETISAGAIYPATQSIPGYDIGDLVMPESAMSGFGEAVHVPDIIESTVGLLSDADVTFHQPQIGDSSENIVDNVLIQNQAAEGEQDTFMATNVQLIEKHHEPERGEEGESSDPFLTPKSEPDSMEKNMGSQGQSVLKSCLASDLQIPRNKRKRGERKAGSGGWNKKCSAEKEGVLRIAGFGAGPGGSKHLMSVRTMRVRVRSHFQPKVDNMMSLVYNVQKQKMTGNPNALFDLKKYM</sequence>
<proteinExistence type="predicted"/>
<dbReference type="Proteomes" id="UP000309997">
    <property type="component" value="Unassembled WGS sequence"/>
</dbReference>
<dbReference type="EMBL" id="RCHU02000013">
    <property type="protein sequence ID" value="KAL3574365.1"/>
    <property type="molecule type" value="Genomic_DNA"/>
</dbReference>
<keyword evidence="2" id="KW-1185">Reference proteome</keyword>
<protein>
    <submittedName>
        <fullName evidence="1">Uncharacterized protein</fullName>
    </submittedName>
</protein>